<sequence length="228" mass="26079">MADDYERFVSFDWADERWRAYLNGLHPPPTQEQIAKYKKKWYKKHIDPNFDDRYVPPSDPAPTAEAEQRTEDLGPLPKGLYHDGSRWADIGQKSSICFGAYAVALVMVIGCWAGVFPAYQAVIILVVSFLLEIIAKYGLKMTKAYMHHVLLDDVGIMPIMSATVLMPGLHPKVRQFAVLPLFLTALLSFAQICKFHKKLPGFEHARAYLLLLETHDFMVWLKDPEHTM</sequence>
<comment type="caution">
    <text evidence="3">The sequence shown here is derived from an EMBL/GenBank/DDBJ whole genome shotgun (WGS) entry which is preliminary data.</text>
</comment>
<dbReference type="OMA" id="FEHARAY"/>
<evidence type="ECO:0000313" key="4">
    <source>
        <dbReference type="Proteomes" id="UP000186817"/>
    </source>
</evidence>
<feature type="region of interest" description="Disordered" evidence="1">
    <location>
        <begin position="48"/>
        <end position="75"/>
    </location>
</feature>
<feature type="transmembrane region" description="Helical" evidence="2">
    <location>
        <begin position="96"/>
        <end position="115"/>
    </location>
</feature>
<name>A0A1Q9F7R3_SYMMI</name>
<keyword evidence="2" id="KW-0472">Membrane</keyword>
<dbReference type="Proteomes" id="UP000186817">
    <property type="component" value="Unassembled WGS sequence"/>
</dbReference>
<protein>
    <submittedName>
        <fullName evidence="3">Uncharacterized protein</fullName>
    </submittedName>
</protein>
<keyword evidence="4" id="KW-1185">Reference proteome</keyword>
<proteinExistence type="predicted"/>
<dbReference type="OrthoDB" id="430860at2759"/>
<reference evidence="3 4" key="1">
    <citation type="submission" date="2016-02" db="EMBL/GenBank/DDBJ databases">
        <title>Genome analysis of coral dinoflagellate symbionts highlights evolutionary adaptations to a symbiotic lifestyle.</title>
        <authorList>
            <person name="Aranda M."/>
            <person name="Li Y."/>
            <person name="Liew Y.J."/>
            <person name="Baumgarten S."/>
            <person name="Simakov O."/>
            <person name="Wilson M."/>
            <person name="Piel J."/>
            <person name="Ashoor H."/>
            <person name="Bougouffa S."/>
            <person name="Bajic V.B."/>
            <person name="Ryu T."/>
            <person name="Ravasi T."/>
            <person name="Bayer T."/>
            <person name="Micklem G."/>
            <person name="Kim H."/>
            <person name="Bhak J."/>
            <person name="Lajeunesse T.C."/>
            <person name="Voolstra C.R."/>
        </authorList>
    </citation>
    <scope>NUCLEOTIDE SEQUENCE [LARGE SCALE GENOMIC DNA]</scope>
    <source>
        <strain evidence="3 4">CCMP2467</strain>
    </source>
</reference>
<feature type="transmembrane region" description="Helical" evidence="2">
    <location>
        <begin position="121"/>
        <end position="139"/>
    </location>
</feature>
<evidence type="ECO:0000313" key="3">
    <source>
        <dbReference type="EMBL" id="OLQ15711.1"/>
    </source>
</evidence>
<evidence type="ECO:0000256" key="2">
    <source>
        <dbReference type="SAM" id="Phobius"/>
    </source>
</evidence>
<dbReference type="AlphaFoldDB" id="A0A1Q9F7R3"/>
<accession>A0A1Q9F7R3</accession>
<keyword evidence="2" id="KW-0812">Transmembrane</keyword>
<gene>
    <name evidence="3" type="ORF">AK812_SmicGene85</name>
</gene>
<dbReference type="EMBL" id="LSRX01000001">
    <property type="protein sequence ID" value="OLQ15711.1"/>
    <property type="molecule type" value="Genomic_DNA"/>
</dbReference>
<evidence type="ECO:0000256" key="1">
    <source>
        <dbReference type="SAM" id="MobiDB-lite"/>
    </source>
</evidence>
<organism evidence="3 4">
    <name type="scientific">Symbiodinium microadriaticum</name>
    <name type="common">Dinoflagellate</name>
    <name type="synonym">Zooxanthella microadriatica</name>
    <dbReference type="NCBI Taxonomy" id="2951"/>
    <lineage>
        <taxon>Eukaryota</taxon>
        <taxon>Sar</taxon>
        <taxon>Alveolata</taxon>
        <taxon>Dinophyceae</taxon>
        <taxon>Suessiales</taxon>
        <taxon>Symbiodiniaceae</taxon>
        <taxon>Symbiodinium</taxon>
    </lineage>
</organism>
<keyword evidence="2" id="KW-1133">Transmembrane helix</keyword>